<dbReference type="GO" id="GO:0016020">
    <property type="term" value="C:membrane"/>
    <property type="evidence" value="ECO:0007669"/>
    <property type="project" value="UniProtKB-SubCell"/>
</dbReference>
<evidence type="ECO:0000256" key="2">
    <source>
        <dbReference type="ARBA" id="ARBA00022692"/>
    </source>
</evidence>
<evidence type="ECO:0000256" key="5">
    <source>
        <dbReference type="SAM" id="Phobius"/>
    </source>
</evidence>
<feature type="transmembrane region" description="Helical" evidence="5">
    <location>
        <begin position="129"/>
        <end position="154"/>
    </location>
</feature>
<dbReference type="Pfam" id="PF02674">
    <property type="entry name" value="Colicin_V"/>
    <property type="match status" value="1"/>
</dbReference>
<evidence type="ECO:0000256" key="3">
    <source>
        <dbReference type="ARBA" id="ARBA00022989"/>
    </source>
</evidence>
<feature type="transmembrane region" description="Helical" evidence="5">
    <location>
        <begin position="175"/>
        <end position="203"/>
    </location>
</feature>
<feature type="transmembrane region" description="Helical" evidence="5">
    <location>
        <begin position="33"/>
        <end position="58"/>
    </location>
</feature>
<keyword evidence="7" id="KW-1185">Reference proteome</keyword>
<reference evidence="6 7" key="2">
    <citation type="submission" date="2009-02" db="EMBL/GenBank/DDBJ databases">
        <title>Draft genome sequence of Clostridium methylpentosum (DSM 5476).</title>
        <authorList>
            <person name="Sudarsanam P."/>
            <person name="Ley R."/>
            <person name="Guruge J."/>
            <person name="Turnbaugh P.J."/>
            <person name="Mahowald M."/>
            <person name="Liep D."/>
            <person name="Gordon J."/>
        </authorList>
    </citation>
    <scope>NUCLEOTIDE SEQUENCE [LARGE SCALE GENOMIC DNA]</scope>
    <source>
        <strain evidence="6 7">DSM 5476</strain>
    </source>
</reference>
<keyword evidence="4 5" id="KW-0472">Membrane</keyword>
<dbReference type="HOGENOM" id="CLU_1183362_0_0_9"/>
<dbReference type="GO" id="GO:0009403">
    <property type="term" value="P:toxin biosynthetic process"/>
    <property type="evidence" value="ECO:0007669"/>
    <property type="project" value="InterPro"/>
</dbReference>
<organism evidence="6 7">
    <name type="scientific">[Clostridium] methylpentosum DSM 5476</name>
    <dbReference type="NCBI Taxonomy" id="537013"/>
    <lineage>
        <taxon>Bacteria</taxon>
        <taxon>Bacillati</taxon>
        <taxon>Bacillota</taxon>
        <taxon>Clostridia</taxon>
        <taxon>Eubacteriales</taxon>
        <taxon>Oscillospiraceae</taxon>
        <taxon>Oscillospiraceae incertae sedis</taxon>
    </lineage>
</organism>
<sequence length="234" mass="25322">MAIALDLAVILIFALSVFLAYRRGFLEAVIKLLGSIGSVLLALFLSRVIAPFVFNVAIRPGIVSDLSDKLSGAAGGVDWEAAVDQICNILPDFLGDMLFHGESISEGIRSILIPGGDIASMAGQVADQYIGPAVILLLEVLLFVLLFFVCRLVLRLVIKVFRGVRYIPVIGSINGLLGSLVGVFQAVIYILLLGMAANIVILLTGDGLPYFNLEIIRSTKLFLVFYYFNPLVIF</sequence>
<evidence type="ECO:0000313" key="6">
    <source>
        <dbReference type="EMBL" id="EEG29513.1"/>
    </source>
</evidence>
<dbReference type="InterPro" id="IPR003825">
    <property type="entry name" value="Colicin-V_CvpA"/>
</dbReference>
<reference evidence="6 7" key="1">
    <citation type="submission" date="2009-01" db="EMBL/GenBank/DDBJ databases">
        <authorList>
            <person name="Fulton L."/>
            <person name="Clifton S."/>
            <person name="Fulton B."/>
            <person name="Xu J."/>
            <person name="Minx P."/>
            <person name="Pepin K.H."/>
            <person name="Johnson M."/>
            <person name="Bhonagiri V."/>
            <person name="Nash W.E."/>
            <person name="Mardis E.R."/>
            <person name="Wilson R.K."/>
        </authorList>
    </citation>
    <scope>NUCLEOTIDE SEQUENCE [LARGE SCALE GENOMIC DNA]</scope>
    <source>
        <strain evidence="6 7">DSM 5476</strain>
    </source>
</reference>
<dbReference type="EMBL" id="ACEC01000097">
    <property type="protein sequence ID" value="EEG29513.1"/>
    <property type="molecule type" value="Genomic_DNA"/>
</dbReference>
<name>C0EG82_9FIRM</name>
<evidence type="ECO:0000313" key="7">
    <source>
        <dbReference type="Proteomes" id="UP000003340"/>
    </source>
</evidence>
<dbReference type="eggNOG" id="ENOG50339HT">
    <property type="taxonomic scope" value="Bacteria"/>
</dbReference>
<dbReference type="STRING" id="537013.CLOSTMETH_02875"/>
<proteinExistence type="predicted"/>
<dbReference type="AlphaFoldDB" id="C0EG82"/>
<keyword evidence="2 5" id="KW-0812">Transmembrane</keyword>
<evidence type="ECO:0000256" key="4">
    <source>
        <dbReference type="ARBA" id="ARBA00023136"/>
    </source>
</evidence>
<comment type="caution">
    <text evidence="6">The sequence shown here is derived from an EMBL/GenBank/DDBJ whole genome shotgun (WGS) entry which is preliminary data.</text>
</comment>
<dbReference type="Proteomes" id="UP000003340">
    <property type="component" value="Unassembled WGS sequence"/>
</dbReference>
<keyword evidence="3 5" id="KW-1133">Transmembrane helix</keyword>
<accession>C0EG82</accession>
<gene>
    <name evidence="6" type="ORF">CLOSTMETH_02875</name>
</gene>
<evidence type="ECO:0000256" key="1">
    <source>
        <dbReference type="ARBA" id="ARBA00004141"/>
    </source>
</evidence>
<evidence type="ECO:0008006" key="8">
    <source>
        <dbReference type="Google" id="ProtNLM"/>
    </source>
</evidence>
<protein>
    <recommendedName>
        <fullName evidence="8">CvpA family protein</fullName>
    </recommendedName>
</protein>
<feature type="transmembrane region" description="Helical" evidence="5">
    <location>
        <begin position="6"/>
        <end position="21"/>
    </location>
</feature>
<comment type="subcellular location">
    <subcellularLocation>
        <location evidence="1">Membrane</location>
        <topology evidence="1">Multi-pass membrane protein</topology>
    </subcellularLocation>
</comment>